<feature type="region of interest" description="Disordered" evidence="1">
    <location>
        <begin position="25"/>
        <end position="44"/>
    </location>
</feature>
<dbReference type="AlphaFoldDB" id="A0A0A9CMF6"/>
<reference evidence="2" key="2">
    <citation type="journal article" date="2015" name="Data Brief">
        <title>Shoot transcriptome of the giant reed, Arundo donax.</title>
        <authorList>
            <person name="Barrero R.A."/>
            <person name="Guerrero F.D."/>
            <person name="Moolhuijzen P."/>
            <person name="Goolsby J.A."/>
            <person name="Tidwell J."/>
            <person name="Bellgard S.E."/>
            <person name="Bellgard M.I."/>
        </authorList>
    </citation>
    <scope>NUCLEOTIDE SEQUENCE</scope>
    <source>
        <tissue evidence="2">Shoot tissue taken approximately 20 cm above the soil surface</tissue>
    </source>
</reference>
<dbReference type="EMBL" id="GBRH01225203">
    <property type="protein sequence ID" value="JAD72692.1"/>
    <property type="molecule type" value="Transcribed_RNA"/>
</dbReference>
<organism evidence="2">
    <name type="scientific">Arundo donax</name>
    <name type="common">Giant reed</name>
    <name type="synonym">Donax arundinaceus</name>
    <dbReference type="NCBI Taxonomy" id="35708"/>
    <lineage>
        <taxon>Eukaryota</taxon>
        <taxon>Viridiplantae</taxon>
        <taxon>Streptophyta</taxon>
        <taxon>Embryophyta</taxon>
        <taxon>Tracheophyta</taxon>
        <taxon>Spermatophyta</taxon>
        <taxon>Magnoliopsida</taxon>
        <taxon>Liliopsida</taxon>
        <taxon>Poales</taxon>
        <taxon>Poaceae</taxon>
        <taxon>PACMAD clade</taxon>
        <taxon>Arundinoideae</taxon>
        <taxon>Arundineae</taxon>
        <taxon>Arundo</taxon>
    </lineage>
</organism>
<accession>A0A0A9CMF6</accession>
<proteinExistence type="predicted"/>
<name>A0A0A9CMF6_ARUDO</name>
<protein>
    <submittedName>
        <fullName evidence="2">Uncharacterized protein</fullName>
    </submittedName>
</protein>
<evidence type="ECO:0000313" key="2">
    <source>
        <dbReference type="EMBL" id="JAD72692.1"/>
    </source>
</evidence>
<evidence type="ECO:0000256" key="1">
    <source>
        <dbReference type="SAM" id="MobiDB-lite"/>
    </source>
</evidence>
<sequence length="44" mass="4939">MDSHFYYQTGHVISVAEKVKNCQMGQEADGESPQTYDGIMCPRS</sequence>
<reference evidence="2" key="1">
    <citation type="submission" date="2014-09" db="EMBL/GenBank/DDBJ databases">
        <authorList>
            <person name="Magalhaes I.L.F."/>
            <person name="Oliveira U."/>
            <person name="Santos F.R."/>
            <person name="Vidigal T.H.D.A."/>
            <person name="Brescovit A.D."/>
            <person name="Santos A.J."/>
        </authorList>
    </citation>
    <scope>NUCLEOTIDE SEQUENCE</scope>
    <source>
        <tissue evidence="2">Shoot tissue taken approximately 20 cm above the soil surface</tissue>
    </source>
</reference>